<name>A0ABS3YN68_9BACT</name>
<accession>A0ABS3YN68</accession>
<organism evidence="2 3">
    <name type="scientific">Niastella soli</name>
    <dbReference type="NCBI Taxonomy" id="2821487"/>
    <lineage>
        <taxon>Bacteria</taxon>
        <taxon>Pseudomonadati</taxon>
        <taxon>Bacteroidota</taxon>
        <taxon>Chitinophagia</taxon>
        <taxon>Chitinophagales</taxon>
        <taxon>Chitinophagaceae</taxon>
        <taxon>Niastella</taxon>
    </lineage>
</organism>
<dbReference type="Proteomes" id="UP000677244">
    <property type="component" value="Unassembled WGS sequence"/>
</dbReference>
<dbReference type="InterPro" id="IPR019734">
    <property type="entry name" value="TPR_rpt"/>
</dbReference>
<evidence type="ECO:0000313" key="2">
    <source>
        <dbReference type="EMBL" id="MBO9199325.1"/>
    </source>
</evidence>
<dbReference type="EMBL" id="JAGHKO010000001">
    <property type="protein sequence ID" value="MBO9199325.1"/>
    <property type="molecule type" value="Genomic_DNA"/>
</dbReference>
<proteinExistence type="predicted"/>
<feature type="repeat" description="TPR" evidence="1">
    <location>
        <begin position="374"/>
        <end position="407"/>
    </location>
</feature>
<sequence>MKRIFTKKYVLALISSITVGTGIILACAGDWDDGSRLNFSPEAFVDSSYSPFYYASFSFYSFGYDNQHDTRFNKSNVNDWAAYLGSGAPYTELEYLLLKATEGSIDSAAGYAAGKLKTLPSSMQSFQLLKKGEKKAIAFLTYLSLAKQSEVFSVNNLEYEWDYESKKKNPYYNAKPLNNKLQQQYTQAKDPFLKQRYWFQLERSYFFNDSAQKAISFFESNEKAFPKNELYYRTMAYAAGAYYKLKNYTKANYYYSKVYDGANALKTVAHYSFHPQEENDWKATLALCANNDEKATLWQMLGVFYGDQYRAIQEIYALNPRSEKLDLLLTRAINEIEESLNPNSYKYEGSDTSKNALTALINRIAQAGNTNQPAMWHMATGYLYMAKGNYQQAAACYAQAEKKLPKEQGEKEQLRVFKLINTVSVAPKADAKLEKTILPDLGWLLDEHINKEVRTQGAINWIKRTLAHKYSNQHESIKAVCFENDCAYYSDNKNIEALKSFLNKPNKSPYEVLVAKQYPLKMEDLLEYQAIQATYANKLEEAISKMEEAVSKAGPGTVSVEMPGNPFNGRLQDCHDCDHEAPQKIKYTKLSLLKKMKDMEDKIKTGTDVYTNAMLLANAFYNVTWYGNARAFYDCNVYQCYSSEGTRVLTIPGSMEPANKYYSLALSVAKTDEQKAKCHFMLAKCERNEYYEGKVVNNKDSLYTSDNRPDFLAWNGFKALKQQYSNTQFYKEAIRECGYFKTYTRK</sequence>
<keyword evidence="3" id="KW-1185">Reference proteome</keyword>
<keyword evidence="1" id="KW-0802">TPR repeat</keyword>
<reference evidence="2 3" key="1">
    <citation type="submission" date="2021-03" db="EMBL/GenBank/DDBJ databases">
        <title>Assistant Professor.</title>
        <authorList>
            <person name="Huq M.A."/>
        </authorList>
    </citation>
    <scope>NUCLEOTIDE SEQUENCE [LARGE SCALE GENOMIC DNA]</scope>
    <source>
        <strain evidence="2 3">MAH-29</strain>
    </source>
</reference>
<dbReference type="PROSITE" id="PS51257">
    <property type="entry name" value="PROKAR_LIPOPROTEIN"/>
    <property type="match status" value="1"/>
</dbReference>
<dbReference type="PROSITE" id="PS50005">
    <property type="entry name" value="TPR"/>
    <property type="match status" value="1"/>
</dbReference>
<evidence type="ECO:0000256" key="1">
    <source>
        <dbReference type="PROSITE-ProRule" id="PRU00339"/>
    </source>
</evidence>
<gene>
    <name evidence="2" type="ORF">J7I42_03545</name>
</gene>
<dbReference type="RefSeq" id="WP_209137392.1">
    <property type="nucleotide sequence ID" value="NZ_JAGHKO010000001.1"/>
</dbReference>
<evidence type="ECO:0008006" key="4">
    <source>
        <dbReference type="Google" id="ProtNLM"/>
    </source>
</evidence>
<protein>
    <recommendedName>
        <fullName evidence="4">Tetratricopeptide repeat protein</fullName>
    </recommendedName>
</protein>
<evidence type="ECO:0000313" key="3">
    <source>
        <dbReference type="Proteomes" id="UP000677244"/>
    </source>
</evidence>
<comment type="caution">
    <text evidence="2">The sequence shown here is derived from an EMBL/GenBank/DDBJ whole genome shotgun (WGS) entry which is preliminary data.</text>
</comment>